<evidence type="ECO:0000313" key="1">
    <source>
        <dbReference type="EMBL" id="VAW80302.1"/>
    </source>
</evidence>
<gene>
    <name evidence="1" type="ORF">MNBD_GAMMA12-3776</name>
</gene>
<organism evidence="1">
    <name type="scientific">hydrothermal vent metagenome</name>
    <dbReference type="NCBI Taxonomy" id="652676"/>
    <lineage>
        <taxon>unclassified sequences</taxon>
        <taxon>metagenomes</taxon>
        <taxon>ecological metagenomes</taxon>
    </lineage>
</organism>
<dbReference type="EMBL" id="UOFL01000195">
    <property type="protein sequence ID" value="VAW80302.1"/>
    <property type="molecule type" value="Genomic_DNA"/>
</dbReference>
<reference evidence="1" key="1">
    <citation type="submission" date="2018-06" db="EMBL/GenBank/DDBJ databases">
        <authorList>
            <person name="Zhirakovskaya E."/>
        </authorList>
    </citation>
    <scope>NUCLEOTIDE SEQUENCE</scope>
</reference>
<proteinExistence type="predicted"/>
<dbReference type="AlphaFoldDB" id="A0A3B0YYE7"/>
<protein>
    <submittedName>
        <fullName evidence="1">Uncharacterized protein</fullName>
    </submittedName>
</protein>
<sequence>MYRLAFKTFLILNIAIPTLPASSTQAEIEIKMDTTIIKGNTELPKILYIVPWREIKHSKQNEQQFVIHSLYGDLFNPVPPK</sequence>
<accession>A0A3B0YYE7</accession>
<name>A0A3B0YYE7_9ZZZZ</name>